<dbReference type="GO" id="GO:0016020">
    <property type="term" value="C:membrane"/>
    <property type="evidence" value="ECO:0007669"/>
    <property type="project" value="TreeGrafter"/>
</dbReference>
<dbReference type="PANTHER" id="PTHR21575">
    <property type="entry name" value="PROTEIN HID1"/>
    <property type="match status" value="1"/>
</dbReference>
<sequence>MSVLSVSELRRAAQEAPENIVTLVEVLTLHLESLVDDPYLAPVPPYNPGGFAALFASTAPPKPIDDRNRTQEVLNCCRVLTRVIPILYESNPTPKSDSVVGHLESRALWTNLSRSRLLPTERRASQRPDVKPESSPEPPKEDQFILSDGADPDTSQSADPLYSNAQQNPIHPDKDDSVMTGKILLDTVMELLFHAGFSMPWTEEQLNSSIGNDISRVHFTIWEAGIGCTVNLEGTSSTHLDHRIEVLRLLLALLSKPIYTAPQQRATTDYHALRYVACDLERPVVLSFLCSMLNTVANYTQGDRWSFFSSQPDPQRDTLTSLCLQTLCATLTYEPRSDHPDAHNRFVFYLTKLYRASDFAFLATGFSKLFHVALSQSRGPFELGSSTGNMFAKPYEEHVSESLVIFWFLFRINASFRDFLVGNRQLSLDVFSWLLYVTLANKNASSSLGQAHLALFLLQDLTANRTFCVHLTSVKSASDLTVPSRWIRVHGNVAMDALIQAVYQILTRSNNLMTPMYPALLLLLQNTAPYWRNLSLESATRLELLLQQFSAPRFLLANQSHPDLLAILLASFSRMLIDQFSENPDVVYVLVRCAPLLHKLRTTSFNQALTSIHRSREHARRDTSSQTGQNKPLPAVSGNPQSNAEHTSNTASDAAQSTHSEGMADVSVSNSEHSPTVLNAPVSALTDGNMVGSVEAKSDRLNDVKSDELKKDDLKDKLNDDDSKNDQLKDKSATKDAETKIETATEDHMKVKDPNDKVLDRDQLKNETDNEDQLKDTDLKEELPTKDQKLDNGNVKDGELDTNEKRDIMQDSHSSLPPVDTIDASRMTLSESDPSNKSSTSVKQSESANSLTNTISSDPTSSINNTPETLSDDQLTKIARSVGKNGFVPSAEWYKSWQSKLPFSVIQSVLEQLVPRVNEFCAQPSVINSSNAHDQVLAYLREQASPEIDADAKDFRK</sequence>
<dbReference type="AlphaFoldDB" id="A0AAF0FDG9"/>
<keyword evidence="3" id="KW-1185">Reference proteome</keyword>
<dbReference type="EMBL" id="CP118379">
    <property type="protein sequence ID" value="WFD44494.1"/>
    <property type="molecule type" value="Genomic_DNA"/>
</dbReference>
<feature type="compositionally biased region" description="Polar residues" evidence="1">
    <location>
        <begin position="667"/>
        <end position="676"/>
    </location>
</feature>
<feature type="region of interest" description="Disordered" evidence="1">
    <location>
        <begin position="612"/>
        <end position="676"/>
    </location>
</feature>
<dbReference type="Pfam" id="PF12722">
    <property type="entry name" value="Hid1"/>
    <property type="match status" value="1"/>
</dbReference>
<dbReference type="GO" id="GO:0005797">
    <property type="term" value="C:Golgi medial cisterna"/>
    <property type="evidence" value="ECO:0007669"/>
    <property type="project" value="TreeGrafter"/>
</dbReference>
<proteinExistence type="predicted"/>
<feature type="region of interest" description="Disordered" evidence="1">
    <location>
        <begin position="714"/>
        <end position="874"/>
    </location>
</feature>
<dbReference type="PANTHER" id="PTHR21575:SF12">
    <property type="entry name" value="PROTEIN HID1"/>
    <property type="match status" value="1"/>
</dbReference>
<protein>
    <submittedName>
        <fullName evidence="2">Uncharacterized protein</fullName>
    </submittedName>
</protein>
<feature type="compositionally biased region" description="Polar residues" evidence="1">
    <location>
        <begin position="638"/>
        <end position="660"/>
    </location>
</feature>
<dbReference type="InterPro" id="IPR026705">
    <property type="entry name" value="Hid-1/Ecm30"/>
</dbReference>
<gene>
    <name evidence="2" type="ORF">MPSI1_003162</name>
</gene>
<feature type="compositionally biased region" description="Basic and acidic residues" evidence="1">
    <location>
        <begin position="714"/>
        <end position="810"/>
    </location>
</feature>
<organism evidence="2 3">
    <name type="scientific">Malassezia psittaci</name>
    <dbReference type="NCBI Taxonomy" id="1821823"/>
    <lineage>
        <taxon>Eukaryota</taxon>
        <taxon>Fungi</taxon>
        <taxon>Dikarya</taxon>
        <taxon>Basidiomycota</taxon>
        <taxon>Ustilaginomycotina</taxon>
        <taxon>Malasseziomycetes</taxon>
        <taxon>Malasseziales</taxon>
        <taxon>Malasseziaceae</taxon>
        <taxon>Malassezia</taxon>
    </lineage>
</organism>
<evidence type="ECO:0000256" key="1">
    <source>
        <dbReference type="SAM" id="MobiDB-lite"/>
    </source>
</evidence>
<name>A0AAF0FDG9_9BASI</name>
<dbReference type="Proteomes" id="UP001214628">
    <property type="component" value="Chromosome 5"/>
</dbReference>
<evidence type="ECO:0000313" key="3">
    <source>
        <dbReference type="Proteomes" id="UP001214628"/>
    </source>
</evidence>
<feature type="compositionally biased region" description="Polar residues" evidence="1">
    <location>
        <begin position="153"/>
        <end position="169"/>
    </location>
</feature>
<feature type="region of interest" description="Disordered" evidence="1">
    <location>
        <begin position="119"/>
        <end position="175"/>
    </location>
</feature>
<accession>A0AAF0FDG9</accession>
<evidence type="ECO:0000313" key="2">
    <source>
        <dbReference type="EMBL" id="WFD44494.1"/>
    </source>
</evidence>
<reference evidence="2" key="1">
    <citation type="submission" date="2023-02" db="EMBL/GenBank/DDBJ databases">
        <title>Mating type loci evolution in Malassezia.</title>
        <authorList>
            <person name="Coelho M.A."/>
        </authorList>
    </citation>
    <scope>NUCLEOTIDE SEQUENCE</scope>
    <source>
        <strain evidence="2">CBS 14136</strain>
    </source>
</reference>
<feature type="compositionally biased region" description="Polar residues" evidence="1">
    <location>
        <begin position="827"/>
        <end position="873"/>
    </location>
</feature>
<feature type="compositionally biased region" description="Basic and acidic residues" evidence="1">
    <location>
        <begin position="119"/>
        <end position="143"/>
    </location>
</feature>
<dbReference type="GO" id="GO:0000138">
    <property type="term" value="C:Golgi trans cisterna"/>
    <property type="evidence" value="ECO:0007669"/>
    <property type="project" value="TreeGrafter"/>
</dbReference>